<dbReference type="Proteomes" id="UP000582659">
    <property type="component" value="Unassembled WGS sequence"/>
</dbReference>
<reference evidence="5" key="1">
    <citation type="submission" date="2020-09" db="EMBL/GenBank/DDBJ databases">
        <authorList>
            <person name="Kikuchi T."/>
        </authorList>
    </citation>
    <scope>NUCLEOTIDE SEQUENCE</scope>
    <source>
        <strain evidence="5">Ka4C1</strain>
    </source>
</reference>
<gene>
    <name evidence="5" type="ORF">BXYJ_LOCUS14277</name>
</gene>
<keyword evidence="6" id="KW-1185">Reference proteome</keyword>
<evidence type="ECO:0000313" key="5">
    <source>
        <dbReference type="EMBL" id="CAD5234186.1"/>
    </source>
</evidence>
<evidence type="ECO:0000256" key="1">
    <source>
        <dbReference type="ARBA" id="ARBA00022729"/>
    </source>
</evidence>
<evidence type="ECO:0000256" key="2">
    <source>
        <dbReference type="ARBA" id="ARBA00022966"/>
    </source>
</evidence>
<dbReference type="Pfam" id="PF01835">
    <property type="entry name" value="MG2"/>
    <property type="match status" value="1"/>
</dbReference>
<feature type="chain" id="PRO_5035384929" evidence="3">
    <location>
        <begin position="20"/>
        <end position="272"/>
    </location>
</feature>
<comment type="caution">
    <text evidence="5">The sequence shown here is derived from an EMBL/GenBank/DDBJ whole genome shotgun (WGS) entry which is preliminary data.</text>
</comment>
<evidence type="ECO:0000256" key="3">
    <source>
        <dbReference type="SAM" id="SignalP"/>
    </source>
</evidence>
<dbReference type="AlphaFoldDB" id="A0A7I8X063"/>
<dbReference type="Gene3D" id="2.60.40.1930">
    <property type="match status" value="2"/>
</dbReference>
<dbReference type="InterPro" id="IPR050473">
    <property type="entry name" value="A2M/Complement_sys"/>
</dbReference>
<proteinExistence type="predicted"/>
<dbReference type="InterPro" id="IPR002890">
    <property type="entry name" value="MG2"/>
</dbReference>
<keyword evidence="1 3" id="KW-0732">Signal</keyword>
<evidence type="ECO:0000313" key="6">
    <source>
        <dbReference type="Proteomes" id="UP000659654"/>
    </source>
</evidence>
<dbReference type="PANTHER" id="PTHR11412">
    <property type="entry name" value="MACROGLOBULIN / COMPLEMENT"/>
    <property type="match status" value="1"/>
</dbReference>
<organism evidence="5 6">
    <name type="scientific">Bursaphelenchus xylophilus</name>
    <name type="common">Pinewood nematode worm</name>
    <name type="synonym">Aphelenchoides xylophilus</name>
    <dbReference type="NCBI Taxonomy" id="6326"/>
    <lineage>
        <taxon>Eukaryota</taxon>
        <taxon>Metazoa</taxon>
        <taxon>Ecdysozoa</taxon>
        <taxon>Nematoda</taxon>
        <taxon>Chromadorea</taxon>
        <taxon>Rhabditida</taxon>
        <taxon>Tylenchina</taxon>
        <taxon>Tylenchomorpha</taxon>
        <taxon>Aphelenchoidea</taxon>
        <taxon>Aphelenchoididae</taxon>
        <taxon>Bursaphelenchus</taxon>
    </lineage>
</organism>
<feature type="signal peptide" evidence="3">
    <location>
        <begin position="1"/>
        <end position="19"/>
    </location>
</feature>
<keyword evidence="2" id="KW-0882">Thioester bond</keyword>
<evidence type="ECO:0000259" key="4">
    <source>
        <dbReference type="Pfam" id="PF01835"/>
    </source>
</evidence>
<sequence>MMFFIQCCLLFPLLRTVQGVQPIVILPSVISWDAPNEIIVTSFRQIRPVDVTVTVASGFESTVERVYNQQSGRPIKVEVTPTQKSQVYNVSVRVSEHDLFETSLIGTTSLKNVIIQTDKMIYRTSEEVIIRALPITKDGQIYKGIVQYHLENPSGFRIMKKLEKSTGRFVSFNFTLPAFGKFGKWRIIAMAESSNQVLGSTSIQLKEYVLAKFFVTLDAWPSGDTDSPVTVAVGARFAHGKPMNGNLVLKCTRLGELDNTHSLQIVAKGEVS</sequence>
<dbReference type="EMBL" id="CAJFDI010000006">
    <property type="protein sequence ID" value="CAD5234186.1"/>
    <property type="molecule type" value="Genomic_DNA"/>
</dbReference>
<dbReference type="Proteomes" id="UP000659654">
    <property type="component" value="Unassembled WGS sequence"/>
</dbReference>
<dbReference type="OrthoDB" id="6359008at2759"/>
<accession>A0A7I8X063</accession>
<feature type="domain" description="Macroglobulin" evidence="4">
    <location>
        <begin position="113"/>
        <end position="204"/>
    </location>
</feature>
<name>A0A7I8X063_BURXY</name>
<dbReference type="Gene3D" id="2.60.40.1940">
    <property type="match status" value="1"/>
</dbReference>
<dbReference type="GO" id="GO:0004866">
    <property type="term" value="F:endopeptidase inhibitor activity"/>
    <property type="evidence" value="ECO:0007669"/>
    <property type="project" value="InterPro"/>
</dbReference>
<protein>
    <submittedName>
        <fullName evidence="5">(pine wood nematode) hypothetical protein</fullName>
    </submittedName>
</protein>
<dbReference type="PANTHER" id="PTHR11412:SF136">
    <property type="entry name" value="CD109 ANTIGEN"/>
    <property type="match status" value="1"/>
</dbReference>
<dbReference type="EMBL" id="CAJFCV020000006">
    <property type="protein sequence ID" value="CAG9129804.1"/>
    <property type="molecule type" value="Genomic_DNA"/>
</dbReference>
<dbReference type="SMR" id="A0A7I8X063"/>